<dbReference type="PaxDb" id="3218-PP1S56_150V6.1"/>
<feature type="region of interest" description="Disordered" evidence="2">
    <location>
        <begin position="21"/>
        <end position="80"/>
    </location>
</feature>
<dbReference type="PANTHER" id="PTHR31374:SF32">
    <property type="entry name" value="SAUR FAMILY PROTEIN"/>
    <property type="match status" value="1"/>
</dbReference>
<dbReference type="Gramene" id="Pp3c12_6800V3.1">
    <property type="protein sequence ID" value="PAC:32972189.CDS.1"/>
    <property type="gene ID" value="Pp3c12_6800"/>
</dbReference>
<keyword evidence="5" id="KW-1185">Reference proteome</keyword>
<feature type="compositionally biased region" description="Basic and acidic residues" evidence="2">
    <location>
        <begin position="21"/>
        <end position="30"/>
    </location>
</feature>
<dbReference type="EnsemblPlants" id="Pp3c12_6800V3.2">
    <property type="protein sequence ID" value="PAC:32972190.CDS.1"/>
    <property type="gene ID" value="Pp3c12_6800"/>
</dbReference>
<dbReference type="InterPro" id="IPR003676">
    <property type="entry name" value="SAUR_fam"/>
</dbReference>
<dbReference type="OrthoDB" id="625231at2759"/>
<protein>
    <submittedName>
        <fullName evidence="3 4">Uncharacterized protein</fullName>
    </submittedName>
</protein>
<proteinExistence type="inferred from homology"/>
<sequence>MMSGKKIGKLVQKYMRVESFRDSDNLDRSSPRSLKRWSGRASSFSSSTSNRGSGRSLERGNGPQSDCWDEDAPEDVPSGSLAVYVGPKRRRFVIQTSFLYTRVFRELLRRSEEEYGFETEGGLRIACEAGNFEKLLWQLETSGNSDESF</sequence>
<reference evidence="4" key="3">
    <citation type="submission" date="2020-12" db="UniProtKB">
        <authorList>
            <consortium name="EnsemblPlants"/>
        </authorList>
    </citation>
    <scope>IDENTIFICATION</scope>
</reference>
<evidence type="ECO:0000313" key="3">
    <source>
        <dbReference type="EMBL" id="PNR43521.1"/>
    </source>
</evidence>
<dbReference type="EnsemblPlants" id="Pp3c12_6800V3.1">
    <property type="protein sequence ID" value="PAC:32972189.CDS.1"/>
    <property type="gene ID" value="Pp3c12_6800"/>
</dbReference>
<dbReference type="OMA" id="WQLETSG"/>
<dbReference type="RefSeq" id="XP_024390203.1">
    <property type="nucleotide sequence ID" value="XM_024534435.2"/>
</dbReference>
<evidence type="ECO:0000256" key="1">
    <source>
        <dbReference type="ARBA" id="ARBA00006974"/>
    </source>
</evidence>
<dbReference type="Pfam" id="PF02519">
    <property type="entry name" value="Auxin_inducible"/>
    <property type="match status" value="1"/>
</dbReference>
<dbReference type="Gramene" id="Pp3c12_6800V3.2">
    <property type="protein sequence ID" value="PAC:32972190.CDS.1"/>
    <property type="gene ID" value="Pp3c12_6800"/>
</dbReference>
<dbReference type="PANTHER" id="PTHR31374">
    <property type="entry name" value="AUXIN-INDUCED PROTEIN-LIKE-RELATED"/>
    <property type="match status" value="1"/>
</dbReference>
<comment type="similarity">
    <text evidence="1">Belongs to the ARG7 family.</text>
</comment>
<dbReference type="Proteomes" id="UP000006727">
    <property type="component" value="Chromosome 12"/>
</dbReference>
<reference evidence="3 5" key="2">
    <citation type="journal article" date="2018" name="Plant J.">
        <title>The Physcomitrella patens chromosome-scale assembly reveals moss genome structure and evolution.</title>
        <authorList>
            <person name="Lang D."/>
            <person name="Ullrich K.K."/>
            <person name="Murat F."/>
            <person name="Fuchs J."/>
            <person name="Jenkins J."/>
            <person name="Haas F.B."/>
            <person name="Piednoel M."/>
            <person name="Gundlach H."/>
            <person name="Van Bel M."/>
            <person name="Meyberg R."/>
            <person name="Vives C."/>
            <person name="Morata J."/>
            <person name="Symeonidi A."/>
            <person name="Hiss M."/>
            <person name="Muchero W."/>
            <person name="Kamisugi Y."/>
            <person name="Saleh O."/>
            <person name="Blanc G."/>
            <person name="Decker E.L."/>
            <person name="van Gessel N."/>
            <person name="Grimwood J."/>
            <person name="Hayes R.D."/>
            <person name="Graham S.W."/>
            <person name="Gunter L.E."/>
            <person name="McDaniel S.F."/>
            <person name="Hoernstein S.N.W."/>
            <person name="Larsson A."/>
            <person name="Li F.W."/>
            <person name="Perroud P.F."/>
            <person name="Phillips J."/>
            <person name="Ranjan P."/>
            <person name="Rokshar D.S."/>
            <person name="Rothfels C.J."/>
            <person name="Schneider L."/>
            <person name="Shu S."/>
            <person name="Stevenson D.W."/>
            <person name="Thummler F."/>
            <person name="Tillich M."/>
            <person name="Villarreal Aguilar J.C."/>
            <person name="Widiez T."/>
            <person name="Wong G.K."/>
            <person name="Wymore A."/>
            <person name="Zhang Y."/>
            <person name="Zimmer A.D."/>
            <person name="Quatrano R.S."/>
            <person name="Mayer K.F.X."/>
            <person name="Goodstein D."/>
            <person name="Casacuberta J.M."/>
            <person name="Vandepoele K."/>
            <person name="Reski R."/>
            <person name="Cuming A.C."/>
            <person name="Tuskan G.A."/>
            <person name="Maumus F."/>
            <person name="Salse J."/>
            <person name="Schmutz J."/>
            <person name="Rensing S.A."/>
        </authorList>
    </citation>
    <scope>NUCLEOTIDE SEQUENCE [LARGE SCALE GENOMIC DNA]</scope>
    <source>
        <strain evidence="4 5">cv. Gransden 2004</strain>
    </source>
</reference>
<evidence type="ECO:0000256" key="2">
    <source>
        <dbReference type="SAM" id="MobiDB-lite"/>
    </source>
</evidence>
<name>A0A2K1JPT4_PHYPA</name>
<dbReference type="GO" id="GO:0009733">
    <property type="term" value="P:response to auxin"/>
    <property type="evidence" value="ECO:0007669"/>
    <property type="project" value="InterPro"/>
</dbReference>
<dbReference type="GeneID" id="112289311"/>
<feature type="compositionally biased region" description="Low complexity" evidence="2">
    <location>
        <begin position="39"/>
        <end position="55"/>
    </location>
</feature>
<dbReference type="EMBL" id="ABEU02000012">
    <property type="protein sequence ID" value="PNR43521.1"/>
    <property type="molecule type" value="Genomic_DNA"/>
</dbReference>
<organism evidence="3">
    <name type="scientific">Physcomitrium patens</name>
    <name type="common">Spreading-leaved earth moss</name>
    <name type="synonym">Physcomitrella patens</name>
    <dbReference type="NCBI Taxonomy" id="3218"/>
    <lineage>
        <taxon>Eukaryota</taxon>
        <taxon>Viridiplantae</taxon>
        <taxon>Streptophyta</taxon>
        <taxon>Embryophyta</taxon>
        <taxon>Bryophyta</taxon>
        <taxon>Bryophytina</taxon>
        <taxon>Bryopsida</taxon>
        <taxon>Funariidae</taxon>
        <taxon>Funariales</taxon>
        <taxon>Funariaceae</taxon>
        <taxon>Physcomitrium</taxon>
    </lineage>
</organism>
<dbReference type="AlphaFoldDB" id="A0A2K1JPT4"/>
<gene>
    <name evidence="4" type="primary">LOC112289311</name>
    <name evidence="3" type="ORF">PHYPA_015902</name>
</gene>
<reference evidence="3 5" key="1">
    <citation type="journal article" date="2008" name="Science">
        <title>The Physcomitrella genome reveals evolutionary insights into the conquest of land by plants.</title>
        <authorList>
            <person name="Rensing S."/>
            <person name="Lang D."/>
            <person name="Zimmer A."/>
            <person name="Terry A."/>
            <person name="Salamov A."/>
            <person name="Shapiro H."/>
            <person name="Nishiyama T."/>
            <person name="Perroud P.-F."/>
            <person name="Lindquist E."/>
            <person name="Kamisugi Y."/>
            <person name="Tanahashi T."/>
            <person name="Sakakibara K."/>
            <person name="Fujita T."/>
            <person name="Oishi K."/>
            <person name="Shin-I T."/>
            <person name="Kuroki Y."/>
            <person name="Toyoda A."/>
            <person name="Suzuki Y."/>
            <person name="Hashimoto A."/>
            <person name="Yamaguchi K."/>
            <person name="Sugano A."/>
            <person name="Kohara Y."/>
            <person name="Fujiyama A."/>
            <person name="Anterola A."/>
            <person name="Aoki S."/>
            <person name="Ashton N."/>
            <person name="Barbazuk W.B."/>
            <person name="Barker E."/>
            <person name="Bennetzen J."/>
            <person name="Bezanilla M."/>
            <person name="Blankenship R."/>
            <person name="Cho S.H."/>
            <person name="Dutcher S."/>
            <person name="Estelle M."/>
            <person name="Fawcett J.A."/>
            <person name="Gundlach H."/>
            <person name="Hanada K."/>
            <person name="Heyl A."/>
            <person name="Hicks K.A."/>
            <person name="Hugh J."/>
            <person name="Lohr M."/>
            <person name="Mayer K."/>
            <person name="Melkozernov A."/>
            <person name="Murata T."/>
            <person name="Nelson D."/>
            <person name="Pils B."/>
            <person name="Prigge M."/>
            <person name="Reiss B."/>
            <person name="Renner T."/>
            <person name="Rombauts S."/>
            <person name="Rushton P."/>
            <person name="Sanderfoot A."/>
            <person name="Schween G."/>
            <person name="Shiu S.-H."/>
            <person name="Stueber K."/>
            <person name="Theodoulou F.L."/>
            <person name="Tu H."/>
            <person name="Van de Peer Y."/>
            <person name="Verrier P.J."/>
            <person name="Waters E."/>
            <person name="Wood A."/>
            <person name="Yang L."/>
            <person name="Cove D."/>
            <person name="Cuming A."/>
            <person name="Hasebe M."/>
            <person name="Lucas S."/>
            <person name="Mishler D.B."/>
            <person name="Reski R."/>
            <person name="Grigoriev I."/>
            <person name="Quatrano R.S."/>
            <person name="Boore J.L."/>
        </authorList>
    </citation>
    <scope>NUCLEOTIDE SEQUENCE [LARGE SCALE GENOMIC DNA]</scope>
    <source>
        <strain evidence="4 5">cv. Gransden 2004</strain>
    </source>
</reference>
<evidence type="ECO:0000313" key="5">
    <source>
        <dbReference type="Proteomes" id="UP000006727"/>
    </source>
</evidence>
<accession>A0A2K1JPT4</accession>
<dbReference type="KEGG" id="ppp:112289311"/>
<evidence type="ECO:0000313" key="4">
    <source>
        <dbReference type="EnsemblPlants" id="PAC:32972189.CDS.1"/>
    </source>
</evidence>